<dbReference type="OrthoDB" id="414243at2759"/>
<feature type="region of interest" description="Disordered" evidence="10">
    <location>
        <begin position="102"/>
        <end position="127"/>
    </location>
</feature>
<feature type="compositionally biased region" description="Low complexity" evidence="10">
    <location>
        <begin position="1116"/>
        <end position="1145"/>
    </location>
</feature>
<feature type="compositionally biased region" description="Polar residues" evidence="10">
    <location>
        <begin position="16"/>
        <end position="46"/>
    </location>
</feature>
<keyword evidence="5" id="KW-0967">Endosome</keyword>
<dbReference type="Gene3D" id="3.30.1520.10">
    <property type="entry name" value="Phox-like domain"/>
    <property type="match status" value="1"/>
</dbReference>
<dbReference type="InterPro" id="IPR013783">
    <property type="entry name" value="Ig-like_fold"/>
</dbReference>
<gene>
    <name evidence="12" type="ORF">EW145_g3142</name>
</gene>
<feature type="region of interest" description="Disordered" evidence="10">
    <location>
        <begin position="871"/>
        <end position="933"/>
    </location>
</feature>
<evidence type="ECO:0000313" key="13">
    <source>
        <dbReference type="Proteomes" id="UP000308199"/>
    </source>
</evidence>
<evidence type="ECO:0000256" key="3">
    <source>
        <dbReference type="ARBA" id="ARBA00007426"/>
    </source>
</evidence>
<dbReference type="InterPro" id="IPR001683">
    <property type="entry name" value="PX_dom"/>
</dbReference>
<dbReference type="Gene3D" id="2.60.40.10">
    <property type="entry name" value="Immunoglobulins"/>
    <property type="match status" value="2"/>
</dbReference>
<evidence type="ECO:0000256" key="10">
    <source>
        <dbReference type="SAM" id="MobiDB-lite"/>
    </source>
</evidence>
<dbReference type="CDD" id="cd07280">
    <property type="entry name" value="PX_YPT35"/>
    <property type="match status" value="1"/>
</dbReference>
<keyword evidence="13" id="KW-1185">Reference proteome</keyword>
<dbReference type="Pfam" id="PF00787">
    <property type="entry name" value="PX"/>
    <property type="match status" value="1"/>
</dbReference>
<accession>A0A4S4L8F8</accession>
<dbReference type="InterPro" id="IPR036871">
    <property type="entry name" value="PX_dom_sf"/>
</dbReference>
<reference evidence="12 13" key="1">
    <citation type="submission" date="2019-02" db="EMBL/GenBank/DDBJ databases">
        <title>Genome sequencing of the rare red list fungi Phellinidium pouzarii.</title>
        <authorList>
            <person name="Buettner E."/>
            <person name="Kellner H."/>
        </authorList>
    </citation>
    <scope>NUCLEOTIDE SEQUENCE [LARGE SCALE GENOMIC DNA]</scope>
    <source>
        <strain evidence="12 13">DSM 108285</strain>
    </source>
</reference>
<evidence type="ECO:0000256" key="2">
    <source>
        <dbReference type="ARBA" id="ARBA00004177"/>
    </source>
</evidence>
<dbReference type="InterPro" id="IPR037917">
    <property type="entry name" value="Ypt35_PX"/>
</dbReference>
<protein>
    <recommendedName>
        <fullName evidence="8">Endosomal/vacuolar adapter protein YPT35</fullName>
    </recommendedName>
    <alternativeName>
        <fullName evidence="9">PX domain-containing protein YPT35</fullName>
    </alternativeName>
</protein>
<keyword evidence="4" id="KW-0926">Vacuole</keyword>
<dbReference type="GO" id="GO:0005774">
    <property type="term" value="C:vacuolar membrane"/>
    <property type="evidence" value="ECO:0007669"/>
    <property type="project" value="UniProtKB-SubCell"/>
</dbReference>
<feature type="compositionally biased region" description="Basic and acidic residues" evidence="10">
    <location>
        <begin position="51"/>
        <end position="60"/>
    </location>
</feature>
<feature type="domain" description="PX" evidence="11">
    <location>
        <begin position="152"/>
        <end position="268"/>
    </location>
</feature>
<evidence type="ECO:0000256" key="4">
    <source>
        <dbReference type="ARBA" id="ARBA00022554"/>
    </source>
</evidence>
<evidence type="ECO:0000313" key="12">
    <source>
        <dbReference type="EMBL" id="THH07784.1"/>
    </source>
</evidence>
<dbReference type="GO" id="GO:0005509">
    <property type="term" value="F:calcium ion binding"/>
    <property type="evidence" value="ECO:0007669"/>
    <property type="project" value="InterPro"/>
</dbReference>
<evidence type="ECO:0000256" key="9">
    <source>
        <dbReference type="ARBA" id="ARBA00033785"/>
    </source>
</evidence>
<evidence type="ECO:0000256" key="7">
    <source>
        <dbReference type="ARBA" id="ARBA00033728"/>
    </source>
</evidence>
<dbReference type="SUPFAM" id="SSF49313">
    <property type="entry name" value="Cadherin-like"/>
    <property type="match status" value="2"/>
</dbReference>
<dbReference type="SMART" id="SM00312">
    <property type="entry name" value="PX"/>
    <property type="match status" value="1"/>
</dbReference>
<feature type="region of interest" description="Disordered" evidence="10">
    <location>
        <begin position="1"/>
        <end position="62"/>
    </location>
</feature>
<proteinExistence type="inferred from homology"/>
<dbReference type="EMBL" id="SGPK01000127">
    <property type="protein sequence ID" value="THH07784.1"/>
    <property type="molecule type" value="Genomic_DNA"/>
</dbReference>
<feature type="compositionally biased region" description="Low complexity" evidence="10">
    <location>
        <begin position="874"/>
        <end position="894"/>
    </location>
</feature>
<dbReference type="SUPFAM" id="SSF64268">
    <property type="entry name" value="PX domain"/>
    <property type="match status" value="1"/>
</dbReference>
<dbReference type="GO" id="GO:0010008">
    <property type="term" value="C:endosome membrane"/>
    <property type="evidence" value="ECO:0007669"/>
    <property type="project" value="UniProtKB-SubCell"/>
</dbReference>
<feature type="compositionally biased region" description="Low complexity" evidence="10">
    <location>
        <begin position="1154"/>
        <end position="1163"/>
    </location>
</feature>
<comment type="caution">
    <text evidence="12">The sequence shown here is derived from an EMBL/GenBank/DDBJ whole genome shotgun (WGS) entry which is preliminary data.</text>
</comment>
<feature type="compositionally biased region" description="Low complexity" evidence="10">
    <location>
        <begin position="1099"/>
        <end position="1109"/>
    </location>
</feature>
<name>A0A4S4L8F8_9AGAM</name>
<dbReference type="SMART" id="SM00736">
    <property type="entry name" value="CADG"/>
    <property type="match status" value="2"/>
</dbReference>
<dbReference type="InterPro" id="IPR006644">
    <property type="entry name" value="Cadg"/>
</dbReference>
<dbReference type="InterPro" id="IPR015919">
    <property type="entry name" value="Cadherin-like_sf"/>
</dbReference>
<evidence type="ECO:0000256" key="8">
    <source>
        <dbReference type="ARBA" id="ARBA00033774"/>
    </source>
</evidence>
<evidence type="ECO:0000256" key="1">
    <source>
        <dbReference type="ARBA" id="ARBA00004148"/>
    </source>
</evidence>
<dbReference type="GO" id="GO:0032266">
    <property type="term" value="F:phosphatidylinositol-3-phosphate binding"/>
    <property type="evidence" value="ECO:0007669"/>
    <property type="project" value="InterPro"/>
</dbReference>
<comment type="function">
    <text evidence="7">Recruits the lipid transfer protein VPS13 to endosomal and vacuolar membranes.</text>
</comment>
<sequence length="1297" mass="138163">MPTDQRLTRTLPPTSPASTVDSDLPLTPSSPAFLGSSSVSVRVQGTRSSSRRKENEKESEYDYSLEHCNGLVEVIRDDEDRIDVEEEERVYHTFDLDGDDADALGFSRTKPRSSRPRLSSQRRSHARASSSIFSHDIWVGESGEAEKDVPFARGVRIVGWTSVGDKKDGAYVVYDCALLTNACTTIHIHKRYSAFVALHAALSHILPGAVHKQLPPLPPRAPWARYRAGFLEKRRRALQNWLSGVMLHPEIGGCSVVREWVMSGNTCVFDIQTTTVLYPVSDQFPLIARIGQPYSWSISPATFDSTDNIVASSLPSWLTFSNLTFSGTPNAEDEGSESVTLAAGTSKDSFSICVTHFPPPTIHIPLASQFNGSNPSMSSVFFLGPNSALKDNNPAVRVPLHWSFSIGFEGGTFVSEYSLFYYAQLANGSLLPDWLAFDSNSVTFNGVARNPPLTDGDLVELVLIASDQKGYSAVRTPFDIFIQTHELSKNGVIVLNMTEGENIELDFRQSDWVFTGVTVDNTAISADNITSLSVDTSAASWLSFDTGSLTLSGTAPSSGSPVSMPLTLSAFNQSLPLNATIVLLPSYFLDAIIPESLANPGSDFQFQLAPYLSTDSKFSGHDISLSANTSSTFLNFTTGEDGAYVLTGHVPSSYSTSHVDITFTAYDHDTHAVSHAQLRITFRAPSADATTEDTLAQHRRLILGLSIGLGGAVGLIALAGGLAIVRKCCRLEDTAVDMYKRNRKTGYSLDAEEEGYGWTEKSGLKVINVPPTLRRPYPGIGIGNTPSLVPGSPLPKKTTKAAFFSNVKAAMRNFSGGSAVSTRKSTISKPVLMSAKESSDSLRALRAAAGLEDGGGAGALDLESLDAHDGDKISLGLESGLGSSPTSSTGHSNGTGKGSVPRQRADFGPPRARGTLGVVPLPPIPRARMPPVTNIEGNIKTSQVHSRHRSTDTQMTQMLGDRDADLEEAVITTASRAASFRSGHSSYSYAPSTFTRESVGVGTATTRPRLVQFTSARGVPTPVPILSSLPGPAGSREHRRNSQVAAVISDAQVGGNTDADADAIMTEGMRYVRAFGDQNKDSEPVHPLNPASKSSEAGTRPSRSNSKRSSGGRGGLSPTTTTGSGSPIPTQSSYIYPSPSQSIESGVGVRKNKNNSSKGSGSSLVMSRIMVRTGEAFVFKYPIVLSSTPSSSPGTSTSSSSPHVERKLTARLLYGGAPLPAFLVHSVSVPTFSPSASGKKSRARFEVEFWGTPSVTDVGEVVVGIFAGDDEQGVGECVGRLVVDVVAARGGSSNSRS</sequence>
<keyword evidence="6" id="KW-0472">Membrane</keyword>
<dbReference type="PROSITE" id="PS50195">
    <property type="entry name" value="PX"/>
    <property type="match status" value="1"/>
</dbReference>
<evidence type="ECO:0000256" key="5">
    <source>
        <dbReference type="ARBA" id="ARBA00022753"/>
    </source>
</evidence>
<comment type="similarity">
    <text evidence="3">Belongs to the YPT35 family.</text>
</comment>
<feature type="region of interest" description="Disordered" evidence="10">
    <location>
        <begin position="1077"/>
        <end position="1163"/>
    </location>
</feature>
<dbReference type="Proteomes" id="UP000308199">
    <property type="component" value="Unassembled WGS sequence"/>
</dbReference>
<evidence type="ECO:0000256" key="6">
    <source>
        <dbReference type="ARBA" id="ARBA00023136"/>
    </source>
</evidence>
<evidence type="ECO:0000259" key="11">
    <source>
        <dbReference type="PROSITE" id="PS50195"/>
    </source>
</evidence>
<dbReference type="Pfam" id="PF05345">
    <property type="entry name" value="He_PIG"/>
    <property type="match status" value="1"/>
</dbReference>
<feature type="compositionally biased region" description="Basic residues" evidence="10">
    <location>
        <begin position="109"/>
        <end position="126"/>
    </location>
</feature>
<comment type="subcellular location">
    <subcellularLocation>
        <location evidence="2">Endosome</location>
    </subcellularLocation>
    <subcellularLocation>
        <location evidence="1">Vacuole membrane</location>
        <topology evidence="1">Peripheral membrane protein</topology>
    </subcellularLocation>
</comment>
<organism evidence="12 13">
    <name type="scientific">Phellinidium pouzarii</name>
    <dbReference type="NCBI Taxonomy" id="167371"/>
    <lineage>
        <taxon>Eukaryota</taxon>
        <taxon>Fungi</taxon>
        <taxon>Dikarya</taxon>
        <taxon>Basidiomycota</taxon>
        <taxon>Agaricomycotina</taxon>
        <taxon>Agaricomycetes</taxon>
        <taxon>Hymenochaetales</taxon>
        <taxon>Hymenochaetaceae</taxon>
        <taxon>Phellinidium</taxon>
    </lineage>
</organism>